<dbReference type="EMBL" id="CBSZ010000015">
    <property type="protein sequence ID" value="CDH22371.1"/>
    <property type="molecule type" value="Genomic_DNA"/>
</dbReference>
<feature type="transmembrane region" description="Helical" evidence="2">
    <location>
        <begin position="12"/>
        <end position="30"/>
    </location>
</feature>
<organism evidence="3">
    <name type="scientific">Xenorhabdus bovienii str. kraussei Becker Underwood</name>
    <dbReference type="NCBI Taxonomy" id="1398204"/>
    <lineage>
        <taxon>Bacteria</taxon>
        <taxon>Pseudomonadati</taxon>
        <taxon>Pseudomonadota</taxon>
        <taxon>Gammaproteobacteria</taxon>
        <taxon>Enterobacterales</taxon>
        <taxon>Morganellaceae</taxon>
        <taxon>Xenorhabdus</taxon>
    </lineage>
</organism>
<dbReference type="Proteomes" id="UP000028493">
    <property type="component" value="Unassembled WGS sequence"/>
</dbReference>
<dbReference type="NCBIfam" id="TIGR01643">
    <property type="entry name" value="YD_repeat_2x"/>
    <property type="match status" value="2"/>
</dbReference>
<proteinExistence type="predicted"/>
<feature type="region of interest" description="Disordered" evidence="1">
    <location>
        <begin position="80"/>
        <end position="101"/>
    </location>
</feature>
<keyword evidence="2" id="KW-1133">Transmembrane helix</keyword>
<dbReference type="InterPro" id="IPR006530">
    <property type="entry name" value="YD"/>
</dbReference>
<dbReference type="AlphaFoldDB" id="A0A077PNS5"/>
<evidence type="ECO:0000256" key="2">
    <source>
        <dbReference type="SAM" id="Phobius"/>
    </source>
</evidence>
<protein>
    <recommendedName>
        <fullName evidence="4">YD repeat-containing protein</fullName>
    </recommendedName>
</protein>
<sequence>MLKNSQEKSIITTVMFMVLVLINFMIVPSLQANMTEIQSTELQNIEIQGTETQYTEIQSIITYTYDSLGRLISDTTDQVSTNKYDYDPAGNRLSTSTKQQK</sequence>
<evidence type="ECO:0000256" key="1">
    <source>
        <dbReference type="SAM" id="MobiDB-lite"/>
    </source>
</evidence>
<feature type="compositionally biased region" description="Polar residues" evidence="1">
    <location>
        <begin position="92"/>
        <end position="101"/>
    </location>
</feature>
<dbReference type="RefSeq" id="WP_038194333.1">
    <property type="nucleotide sequence ID" value="NZ_CAWLXS010000109.1"/>
</dbReference>
<evidence type="ECO:0008006" key="4">
    <source>
        <dbReference type="Google" id="ProtNLM"/>
    </source>
</evidence>
<evidence type="ECO:0000313" key="3">
    <source>
        <dbReference type="EMBL" id="CDH22371.1"/>
    </source>
</evidence>
<dbReference type="HOGENOM" id="CLU_2290604_0_0_6"/>
<accession>A0A077PNS5</accession>
<reference evidence="3" key="1">
    <citation type="submission" date="2013-07" db="EMBL/GenBank/DDBJ databases">
        <title>Sub-species coevolution in mutualistic symbiosis.</title>
        <authorList>
            <person name="Murfin K."/>
            <person name="Klassen J."/>
            <person name="Lee M."/>
            <person name="Forst S."/>
            <person name="Stock P."/>
            <person name="Goodrich-Blair H."/>
        </authorList>
    </citation>
    <scope>NUCLEOTIDE SEQUENCE [LARGE SCALE GENOMIC DNA]</scope>
    <source>
        <strain evidence="3">Kraussei Becker Underwood</strain>
    </source>
</reference>
<keyword evidence="2" id="KW-0812">Transmembrane</keyword>
<comment type="caution">
    <text evidence="3">The sequence shown here is derived from an EMBL/GenBank/DDBJ whole genome shotgun (WGS) entry which is preliminary data.</text>
</comment>
<name>A0A077PNS5_XENBV</name>
<gene>
    <name evidence="3" type="ORF">XBKB1_1110008</name>
</gene>
<keyword evidence="2" id="KW-0472">Membrane</keyword>
<dbReference type="Gene3D" id="2.180.10.10">
    <property type="entry name" value="RHS repeat-associated core"/>
    <property type="match status" value="1"/>
</dbReference>